<sequence length="444" mass="49025">MSTTPNKDPYAATSRDTTEGKVYTVTGGDWDTIVGSDDPLHHEKLVINMGPQHPSTHGVLRLVLEMEGETVTDVRPVIGYLHTGIEKNMEYRTWTQGSTFVTRADYLSPIANETVYCLAVEKLLGIELPKRAELIRVIMLELNRIASHLVWFATTGMELGATTMMIIGFREREMVLEIFELVSGLRMNMAYVRPGGVAQDFTPEAVEAIREFLKVMPKRLKQYENLMNGQPILHERAKGVAYLDVSGALALGVTGPVLRSAGLPWDLRKTTPYLGYETYDFEVPTETTCDVFGRWMVRFHECWESLKIIEQALDRLEPGPVMVEDKKVAWPAQLAIGTDGMGNSLSHVAKIMGQSMEALIHHFKLVTEGFRVPAGQVYTAVESPRGEIGCHAVSDGGTRPYRVHVREPSFVNLQALPAISEGGLLADVVAGGASLDPVMGGVDR</sequence>
<accession>A0A8J3JIL3</accession>
<comment type="subunit">
    <text evidence="6">NDH-1 is composed of 14 different subunits. Subunits NuoB, C, D, E, F, and G constitute the peripheral sector of the complex.</text>
</comment>
<dbReference type="EMBL" id="BOMB01000046">
    <property type="protein sequence ID" value="GID15648.1"/>
    <property type="molecule type" value="Genomic_DNA"/>
</dbReference>
<protein>
    <recommendedName>
        <fullName evidence="6">NADH-quinone oxidoreductase subunit D</fullName>
        <ecNumber evidence="6">7.1.1.-</ecNumber>
    </recommendedName>
    <alternativeName>
        <fullName evidence="6">NADH dehydrogenase I subunit D</fullName>
    </alternativeName>
    <alternativeName>
        <fullName evidence="6">NDH-1 subunit D</fullName>
    </alternativeName>
</protein>
<reference evidence="9" key="1">
    <citation type="submission" date="2021-01" db="EMBL/GenBank/DDBJ databases">
        <title>Whole genome shotgun sequence of Actinocatenispora rupis NBRC 107355.</title>
        <authorList>
            <person name="Komaki H."/>
            <person name="Tamura T."/>
        </authorList>
    </citation>
    <scope>NUCLEOTIDE SEQUENCE</scope>
    <source>
        <strain evidence="9">NBRC 107355</strain>
    </source>
</reference>
<evidence type="ECO:0000313" key="9">
    <source>
        <dbReference type="EMBL" id="GID15648.1"/>
    </source>
</evidence>
<keyword evidence="2 6" id="KW-0813">Transport</keyword>
<dbReference type="NCBIfam" id="NF004739">
    <property type="entry name" value="PRK06075.1"/>
    <property type="match status" value="1"/>
</dbReference>
<dbReference type="InterPro" id="IPR029014">
    <property type="entry name" value="NiFe-Hase_large"/>
</dbReference>
<evidence type="ECO:0000256" key="2">
    <source>
        <dbReference type="ARBA" id="ARBA00022448"/>
    </source>
</evidence>
<dbReference type="RefSeq" id="WP_203664045.1">
    <property type="nucleotide sequence ID" value="NZ_BAAAZM010000001.1"/>
</dbReference>
<evidence type="ECO:0000256" key="4">
    <source>
        <dbReference type="ARBA" id="ARBA00022967"/>
    </source>
</evidence>
<comment type="catalytic activity">
    <reaction evidence="6">
        <text>a quinone + NADH + 5 H(+)(in) = a quinol + NAD(+) + 4 H(+)(out)</text>
        <dbReference type="Rhea" id="RHEA:57888"/>
        <dbReference type="ChEBI" id="CHEBI:15378"/>
        <dbReference type="ChEBI" id="CHEBI:24646"/>
        <dbReference type="ChEBI" id="CHEBI:57540"/>
        <dbReference type="ChEBI" id="CHEBI:57945"/>
        <dbReference type="ChEBI" id="CHEBI:132124"/>
    </reaction>
</comment>
<organism evidence="9 10">
    <name type="scientific">Actinocatenispora rupis</name>
    <dbReference type="NCBI Taxonomy" id="519421"/>
    <lineage>
        <taxon>Bacteria</taxon>
        <taxon>Bacillati</taxon>
        <taxon>Actinomycetota</taxon>
        <taxon>Actinomycetes</taxon>
        <taxon>Micromonosporales</taxon>
        <taxon>Micromonosporaceae</taxon>
        <taxon>Actinocatenispora</taxon>
    </lineage>
</organism>
<dbReference type="GO" id="GO:0048038">
    <property type="term" value="F:quinone binding"/>
    <property type="evidence" value="ECO:0007669"/>
    <property type="project" value="UniProtKB-KW"/>
</dbReference>
<dbReference type="Gene3D" id="1.10.645.10">
    <property type="entry name" value="Cytochrome-c3 Hydrogenase, chain B"/>
    <property type="match status" value="1"/>
</dbReference>
<evidence type="ECO:0000256" key="5">
    <source>
        <dbReference type="ARBA" id="ARBA00023027"/>
    </source>
</evidence>
<proteinExistence type="inferred from homology"/>
<feature type="domain" description="NADH-quinone oxidoreductase subunit D" evidence="8">
    <location>
        <begin position="159"/>
        <end position="444"/>
    </location>
</feature>
<dbReference type="SUPFAM" id="SSF56762">
    <property type="entry name" value="HydB/Nqo4-like"/>
    <property type="match status" value="1"/>
</dbReference>
<keyword evidence="3 6" id="KW-0874">Quinone</keyword>
<keyword evidence="10" id="KW-1185">Reference proteome</keyword>
<dbReference type="InterPro" id="IPR022885">
    <property type="entry name" value="NDH1_su_D/H"/>
</dbReference>
<dbReference type="GO" id="GO:0005886">
    <property type="term" value="C:plasma membrane"/>
    <property type="evidence" value="ECO:0007669"/>
    <property type="project" value="UniProtKB-SubCell"/>
</dbReference>
<gene>
    <name evidence="6 9" type="primary">nuoD</name>
    <name evidence="9" type="ORF">Aru02nite_65370</name>
</gene>
<dbReference type="PANTHER" id="PTHR11993:SF10">
    <property type="entry name" value="NADH DEHYDROGENASE [UBIQUINONE] IRON-SULFUR PROTEIN 2, MITOCHONDRIAL"/>
    <property type="match status" value="1"/>
</dbReference>
<evidence type="ECO:0000259" key="8">
    <source>
        <dbReference type="Pfam" id="PF00346"/>
    </source>
</evidence>
<comment type="caution">
    <text evidence="9">The sequence shown here is derived from an EMBL/GenBank/DDBJ whole genome shotgun (WGS) entry which is preliminary data.</text>
</comment>
<dbReference type="PROSITE" id="PS00535">
    <property type="entry name" value="COMPLEX1_49K"/>
    <property type="match status" value="1"/>
</dbReference>
<dbReference type="InterPro" id="IPR014029">
    <property type="entry name" value="NADH_UbQ_OxRdtase_49kDa_CS"/>
</dbReference>
<evidence type="ECO:0000256" key="6">
    <source>
        <dbReference type="HAMAP-Rule" id="MF_01358"/>
    </source>
</evidence>
<dbReference type="EC" id="7.1.1.-" evidence="6"/>
<dbReference type="Proteomes" id="UP000612808">
    <property type="component" value="Unassembled WGS sequence"/>
</dbReference>
<name>A0A8J3JIL3_9ACTN</name>
<comment type="subcellular location">
    <subcellularLocation>
        <location evidence="6">Cell membrane</location>
        <topology evidence="6">Peripheral membrane protein</topology>
        <orientation evidence="6">Cytoplasmic side</orientation>
    </subcellularLocation>
</comment>
<dbReference type="PANTHER" id="PTHR11993">
    <property type="entry name" value="NADH-UBIQUINONE OXIDOREDUCTASE 49 KDA SUBUNIT"/>
    <property type="match status" value="1"/>
</dbReference>
<keyword evidence="6" id="KW-0472">Membrane</keyword>
<keyword evidence="4 6" id="KW-1278">Translocase</keyword>
<dbReference type="GO" id="GO:0051287">
    <property type="term" value="F:NAD binding"/>
    <property type="evidence" value="ECO:0007669"/>
    <property type="project" value="InterPro"/>
</dbReference>
<dbReference type="InterPro" id="IPR001135">
    <property type="entry name" value="NADH_Q_OxRdtase_suD"/>
</dbReference>
<keyword evidence="6" id="KW-1003">Cell membrane</keyword>
<evidence type="ECO:0000313" key="10">
    <source>
        <dbReference type="Proteomes" id="UP000612808"/>
    </source>
</evidence>
<dbReference type="AlphaFoldDB" id="A0A8J3JIL3"/>
<evidence type="ECO:0000256" key="7">
    <source>
        <dbReference type="RuleBase" id="RU003685"/>
    </source>
</evidence>
<comment type="function">
    <text evidence="6">NDH-1 shuttles electrons from NADH, via FMN and iron-sulfur (Fe-S) centers, to quinones in the respiratory chain. The immediate electron acceptor for the enzyme in this species is believed to be a menaquinone. Couples the redox reaction to proton translocation (for every two electrons transferred, four hydrogen ions are translocated across the cytoplasmic membrane), and thus conserves the redox energy in a proton gradient.</text>
</comment>
<dbReference type="Pfam" id="PF00346">
    <property type="entry name" value="Complex1_49kDa"/>
    <property type="match status" value="1"/>
</dbReference>
<dbReference type="NCBIfam" id="TIGR01962">
    <property type="entry name" value="NuoD"/>
    <property type="match status" value="1"/>
</dbReference>
<evidence type="ECO:0000256" key="1">
    <source>
        <dbReference type="ARBA" id="ARBA00005769"/>
    </source>
</evidence>
<dbReference type="HAMAP" id="MF_01358">
    <property type="entry name" value="NDH1_NuoD"/>
    <property type="match status" value="1"/>
</dbReference>
<keyword evidence="5 6" id="KW-0520">NAD</keyword>
<comment type="similarity">
    <text evidence="1 6 7">Belongs to the complex I 49 kDa subunit family.</text>
</comment>
<evidence type="ECO:0000256" key="3">
    <source>
        <dbReference type="ARBA" id="ARBA00022719"/>
    </source>
</evidence>
<dbReference type="GO" id="GO:0050136">
    <property type="term" value="F:NADH dehydrogenase (quinone) (non-electrogenic) activity"/>
    <property type="evidence" value="ECO:0007669"/>
    <property type="project" value="UniProtKB-UniRule"/>
</dbReference>